<evidence type="ECO:0000313" key="1">
    <source>
        <dbReference type="EMBL" id="MCI91175.1"/>
    </source>
</evidence>
<protein>
    <submittedName>
        <fullName evidence="1">Flavonol sulfotransferase-like protein</fullName>
    </submittedName>
</protein>
<dbReference type="GO" id="GO:0016740">
    <property type="term" value="F:transferase activity"/>
    <property type="evidence" value="ECO:0007669"/>
    <property type="project" value="UniProtKB-KW"/>
</dbReference>
<reference evidence="1 2" key="1">
    <citation type="journal article" date="2018" name="Front. Plant Sci.">
        <title>Red Clover (Trifolium pratense) and Zigzag Clover (T. medium) - A Picture of Genomic Similarities and Differences.</title>
        <authorList>
            <person name="Dluhosova J."/>
            <person name="Istvanek J."/>
            <person name="Nedelnik J."/>
            <person name="Repkova J."/>
        </authorList>
    </citation>
    <scope>NUCLEOTIDE SEQUENCE [LARGE SCALE GENOMIC DNA]</scope>
    <source>
        <strain evidence="2">cv. 10/8</strain>
        <tissue evidence="1">Leaf</tissue>
    </source>
</reference>
<name>A0A392VWW6_9FABA</name>
<dbReference type="EMBL" id="LXQA011264802">
    <property type="protein sequence ID" value="MCI91175.1"/>
    <property type="molecule type" value="Genomic_DNA"/>
</dbReference>
<sequence length="46" mass="5369">MLIHSWIMNSVYPSIAQSIIFMENAVDVWLDLKERFSQGDLVRVSE</sequence>
<keyword evidence="2" id="KW-1185">Reference proteome</keyword>
<proteinExistence type="predicted"/>
<keyword evidence="1" id="KW-0808">Transferase</keyword>
<accession>A0A392VWW6</accession>
<dbReference type="AlphaFoldDB" id="A0A392VWW6"/>
<dbReference type="Proteomes" id="UP000265520">
    <property type="component" value="Unassembled WGS sequence"/>
</dbReference>
<evidence type="ECO:0000313" key="2">
    <source>
        <dbReference type="Proteomes" id="UP000265520"/>
    </source>
</evidence>
<feature type="non-terminal residue" evidence="1">
    <location>
        <position position="46"/>
    </location>
</feature>
<organism evidence="1 2">
    <name type="scientific">Trifolium medium</name>
    <dbReference type="NCBI Taxonomy" id="97028"/>
    <lineage>
        <taxon>Eukaryota</taxon>
        <taxon>Viridiplantae</taxon>
        <taxon>Streptophyta</taxon>
        <taxon>Embryophyta</taxon>
        <taxon>Tracheophyta</taxon>
        <taxon>Spermatophyta</taxon>
        <taxon>Magnoliopsida</taxon>
        <taxon>eudicotyledons</taxon>
        <taxon>Gunneridae</taxon>
        <taxon>Pentapetalae</taxon>
        <taxon>rosids</taxon>
        <taxon>fabids</taxon>
        <taxon>Fabales</taxon>
        <taxon>Fabaceae</taxon>
        <taxon>Papilionoideae</taxon>
        <taxon>50 kb inversion clade</taxon>
        <taxon>NPAAA clade</taxon>
        <taxon>Hologalegina</taxon>
        <taxon>IRL clade</taxon>
        <taxon>Trifolieae</taxon>
        <taxon>Trifolium</taxon>
    </lineage>
</organism>
<comment type="caution">
    <text evidence="1">The sequence shown here is derived from an EMBL/GenBank/DDBJ whole genome shotgun (WGS) entry which is preliminary data.</text>
</comment>